<dbReference type="AlphaFoldDB" id="A0A0D3AN66"/>
<evidence type="ECO:0008006" key="3">
    <source>
        <dbReference type="Google" id="ProtNLM"/>
    </source>
</evidence>
<reference evidence="1" key="2">
    <citation type="submission" date="2015-03" db="UniProtKB">
        <authorList>
            <consortium name="EnsemblPlants"/>
        </authorList>
    </citation>
    <scope>IDENTIFICATION</scope>
</reference>
<dbReference type="OMA" id="HWESRIN"/>
<dbReference type="EnsemblPlants" id="Bo2g051240.1">
    <property type="protein sequence ID" value="Bo2g051240.1"/>
    <property type="gene ID" value="Bo2g051240"/>
</dbReference>
<evidence type="ECO:0000313" key="2">
    <source>
        <dbReference type="Proteomes" id="UP000032141"/>
    </source>
</evidence>
<organism evidence="1 2">
    <name type="scientific">Brassica oleracea var. oleracea</name>
    <dbReference type="NCBI Taxonomy" id="109376"/>
    <lineage>
        <taxon>Eukaryota</taxon>
        <taxon>Viridiplantae</taxon>
        <taxon>Streptophyta</taxon>
        <taxon>Embryophyta</taxon>
        <taxon>Tracheophyta</taxon>
        <taxon>Spermatophyta</taxon>
        <taxon>Magnoliopsida</taxon>
        <taxon>eudicotyledons</taxon>
        <taxon>Gunneridae</taxon>
        <taxon>Pentapetalae</taxon>
        <taxon>rosids</taxon>
        <taxon>malvids</taxon>
        <taxon>Brassicales</taxon>
        <taxon>Brassicaceae</taxon>
        <taxon>Brassiceae</taxon>
        <taxon>Brassica</taxon>
    </lineage>
</organism>
<dbReference type="PANTHER" id="PTHR45749">
    <property type="match status" value="1"/>
</dbReference>
<sequence>MSLVIQCVDISEASPKIKDFFLTFLEIKDKTGEGLFGTLQDVLVDLGLSIDDIRGQGYDNGSNMKVKPFSQTHWESRINSIKAIRFQAPKIREALFYLADNNDNPRTRSEAESLAMSDIHGIGNLEFNYRETGFKAAKREAERIASEMGIDHVFSKKEKCPTKRKQFHGEEPDKVGEDVVVTPEEDFRINYFIKIVDQGLVSLEKRFDQLQGYEKTFGFLFDFKKLKLAEDDKLMVSCANLEVFLKHGNYSDIDGDDFFLELNFLRGVCLKANELTTPSKEEGEMRMVPLMEEKYMVQKDFACLYLVALQSTATSQIDPLVIAPSLPNLAIALVATSDIFHWIEESKSTS</sequence>
<dbReference type="Proteomes" id="UP000032141">
    <property type="component" value="Chromosome C2"/>
</dbReference>
<accession>A0A0D3AN66</accession>
<dbReference type="Gramene" id="Bo2g051240.1">
    <property type="protein sequence ID" value="Bo2g051240.1"/>
    <property type="gene ID" value="Bo2g051240"/>
</dbReference>
<keyword evidence="2" id="KW-1185">Reference proteome</keyword>
<reference evidence="1 2" key="1">
    <citation type="journal article" date="2014" name="Genome Biol.">
        <title>Transcriptome and methylome profiling reveals relics of genome dominance in the mesopolyploid Brassica oleracea.</title>
        <authorList>
            <person name="Parkin I.A."/>
            <person name="Koh C."/>
            <person name="Tang H."/>
            <person name="Robinson S.J."/>
            <person name="Kagale S."/>
            <person name="Clarke W.E."/>
            <person name="Town C.D."/>
            <person name="Nixon J."/>
            <person name="Krishnakumar V."/>
            <person name="Bidwell S.L."/>
            <person name="Denoeud F."/>
            <person name="Belcram H."/>
            <person name="Links M.G."/>
            <person name="Just J."/>
            <person name="Clarke C."/>
            <person name="Bender T."/>
            <person name="Huebert T."/>
            <person name="Mason A.S."/>
            <person name="Pires J.C."/>
            <person name="Barker G."/>
            <person name="Moore J."/>
            <person name="Walley P.G."/>
            <person name="Manoli S."/>
            <person name="Batley J."/>
            <person name="Edwards D."/>
            <person name="Nelson M.N."/>
            <person name="Wang X."/>
            <person name="Paterson A.H."/>
            <person name="King G."/>
            <person name="Bancroft I."/>
            <person name="Chalhoub B."/>
            <person name="Sharpe A.G."/>
        </authorList>
    </citation>
    <scope>NUCLEOTIDE SEQUENCE</scope>
    <source>
        <strain evidence="1 2">cv. TO1000</strain>
    </source>
</reference>
<name>A0A0D3AN66_BRAOL</name>
<dbReference type="PANTHER" id="PTHR45749:SF35">
    <property type="entry name" value="AC-LIKE TRANSPOSASE-RELATED"/>
    <property type="match status" value="1"/>
</dbReference>
<protein>
    <recommendedName>
        <fullName evidence="3">DUF4371 domain-containing protein</fullName>
    </recommendedName>
</protein>
<evidence type="ECO:0000313" key="1">
    <source>
        <dbReference type="EnsemblPlants" id="Bo2g051240.1"/>
    </source>
</evidence>
<proteinExistence type="predicted"/>
<dbReference type="HOGENOM" id="CLU_793088_0_0_1"/>
<dbReference type="STRING" id="109376.A0A0D3AN66"/>